<dbReference type="PANTHER" id="PTHR43827">
    <property type="entry name" value="2,5-DIKETO-D-GLUCONIC ACID REDUCTASE"/>
    <property type="match status" value="1"/>
</dbReference>
<dbReference type="EMBL" id="AONQ01000012">
    <property type="protein sequence ID" value="EME70858.1"/>
    <property type="molecule type" value="Genomic_DNA"/>
</dbReference>
<keyword evidence="3" id="KW-1185">Reference proteome</keyword>
<dbReference type="Proteomes" id="UP000011744">
    <property type="component" value="Unassembled WGS sequence"/>
</dbReference>
<dbReference type="STRING" id="1244869.H261_06489"/>
<proteinExistence type="predicted"/>
<dbReference type="PANTHER" id="PTHR43827:SF8">
    <property type="entry name" value="ALDO_KETO REDUCTASE FAMILY PROTEIN"/>
    <property type="match status" value="1"/>
</dbReference>
<feature type="domain" description="NADP-dependent oxidoreductase" evidence="1">
    <location>
        <begin position="25"/>
        <end position="280"/>
    </location>
</feature>
<dbReference type="InterPro" id="IPR036812">
    <property type="entry name" value="NAD(P)_OxRdtase_dom_sf"/>
</dbReference>
<dbReference type="PATRIC" id="fig|1244869.3.peg.1305"/>
<dbReference type="CDD" id="cd19071">
    <property type="entry name" value="AKR_AKR1-5-like"/>
    <property type="match status" value="1"/>
</dbReference>
<gene>
    <name evidence="2" type="ORF">H261_06489</name>
</gene>
<dbReference type="InterPro" id="IPR023210">
    <property type="entry name" value="NADP_OxRdtase_dom"/>
</dbReference>
<reference evidence="2 3" key="1">
    <citation type="journal article" date="2014" name="Genome Announc.">
        <title>Draft Genome Sequence of Magnetospirillum sp. Strain SO-1, a Freshwater Magnetotactic Bacterium Isolated from the Ol'khovka River, Russia.</title>
        <authorList>
            <person name="Grouzdev D.S."/>
            <person name="Dziuba M.V."/>
            <person name="Sukhacheva M.S."/>
            <person name="Mardanov A.V."/>
            <person name="Beletskiy A.V."/>
            <person name="Kuznetsov B.B."/>
            <person name="Skryabin K.G."/>
        </authorList>
    </citation>
    <scope>NUCLEOTIDE SEQUENCE [LARGE SCALE GENOMIC DNA]</scope>
    <source>
        <strain evidence="2 3">SO-1</strain>
    </source>
</reference>
<name>M3ADJ4_9PROT</name>
<dbReference type="GO" id="GO:0016491">
    <property type="term" value="F:oxidoreductase activity"/>
    <property type="evidence" value="ECO:0007669"/>
    <property type="project" value="InterPro"/>
</dbReference>
<dbReference type="SUPFAM" id="SSF51430">
    <property type="entry name" value="NAD(P)-linked oxidoreductase"/>
    <property type="match status" value="1"/>
</dbReference>
<dbReference type="AlphaFoldDB" id="M3ADJ4"/>
<dbReference type="InterPro" id="IPR020471">
    <property type="entry name" value="AKR"/>
</dbReference>
<dbReference type="OrthoDB" id="9768793at2"/>
<dbReference type="Gene3D" id="3.20.20.100">
    <property type="entry name" value="NADP-dependent oxidoreductase domain"/>
    <property type="match status" value="1"/>
</dbReference>
<evidence type="ECO:0000259" key="1">
    <source>
        <dbReference type="Pfam" id="PF00248"/>
    </source>
</evidence>
<accession>M3ADJ4</accession>
<dbReference type="Pfam" id="PF00248">
    <property type="entry name" value="Aldo_ket_red"/>
    <property type="match status" value="1"/>
</dbReference>
<evidence type="ECO:0000313" key="2">
    <source>
        <dbReference type="EMBL" id="EME70858.1"/>
    </source>
</evidence>
<organism evidence="2 3">
    <name type="scientific">Paramagnetospirillum caucaseum</name>
    <dbReference type="NCBI Taxonomy" id="1244869"/>
    <lineage>
        <taxon>Bacteria</taxon>
        <taxon>Pseudomonadati</taxon>
        <taxon>Pseudomonadota</taxon>
        <taxon>Alphaproteobacteria</taxon>
        <taxon>Rhodospirillales</taxon>
        <taxon>Magnetospirillaceae</taxon>
        <taxon>Paramagnetospirillum</taxon>
    </lineage>
</organism>
<protein>
    <submittedName>
        <fullName evidence="2">Aldo/keto reductase</fullName>
    </submittedName>
</protein>
<dbReference type="eggNOG" id="COG0656">
    <property type="taxonomic scope" value="Bacteria"/>
</dbReference>
<dbReference type="RefSeq" id="WP_008615623.1">
    <property type="nucleotide sequence ID" value="NZ_AONQ01000012.1"/>
</dbReference>
<comment type="caution">
    <text evidence="2">The sequence shown here is derived from an EMBL/GenBank/DDBJ whole genome shotgun (WGS) entry which is preliminary data.</text>
</comment>
<dbReference type="PRINTS" id="PR00069">
    <property type="entry name" value="ALDKETRDTASE"/>
</dbReference>
<evidence type="ECO:0000313" key="3">
    <source>
        <dbReference type="Proteomes" id="UP000011744"/>
    </source>
</evidence>
<sequence>MIAADQAWTSNQGVAMPRILYGTAWKKERTAGLVELALAQGFRGIDTACQPKHYDEAGVGAGLAAALAKGLRRQDLYIQTKFTPLPGQDPQRIPYDPSASLARQVAQSFERSRINLGTDVLDGLVLHSPLADPSGFREVWGAMETLFDAGGVRQLGISNCYDPEVLRHLCETSRIKPALVQNRFHAATGFDRVLRAYCRQHGILYQSFWTLTANPDILAHDTVKALMAKYRRTAAQIFFRFLSQMEIIPLTGTSSAGHMREDLEIADFALADEECEAMGALLN</sequence>